<dbReference type="PROSITE" id="PS51740">
    <property type="entry name" value="SPOVT_ABRB"/>
    <property type="match status" value="1"/>
</dbReference>
<dbReference type="AlphaFoldDB" id="A0A645CJ95"/>
<evidence type="ECO:0000259" key="1">
    <source>
        <dbReference type="PROSITE" id="PS51740"/>
    </source>
</evidence>
<organism evidence="2">
    <name type="scientific">bioreactor metagenome</name>
    <dbReference type="NCBI Taxonomy" id="1076179"/>
    <lineage>
        <taxon>unclassified sequences</taxon>
        <taxon>metagenomes</taxon>
        <taxon>ecological metagenomes</taxon>
    </lineage>
</organism>
<accession>A0A645CJ95</accession>
<dbReference type="Pfam" id="PF04014">
    <property type="entry name" value="MazE_antitoxin"/>
    <property type="match status" value="1"/>
</dbReference>
<dbReference type="PANTHER" id="PTHR36432">
    <property type="match status" value="1"/>
</dbReference>
<dbReference type="SUPFAM" id="SSF89447">
    <property type="entry name" value="AbrB/MazE/MraZ-like"/>
    <property type="match status" value="1"/>
</dbReference>
<evidence type="ECO:0000313" key="2">
    <source>
        <dbReference type="EMBL" id="MPM77016.1"/>
    </source>
</evidence>
<dbReference type="InterPro" id="IPR037914">
    <property type="entry name" value="SpoVT-AbrB_sf"/>
</dbReference>
<dbReference type="Gene3D" id="2.10.260.10">
    <property type="match status" value="1"/>
</dbReference>
<protein>
    <recommendedName>
        <fullName evidence="1">SpoVT-AbrB domain-containing protein</fullName>
    </recommendedName>
</protein>
<dbReference type="NCBIfam" id="TIGR01439">
    <property type="entry name" value="lp_hng_hel_AbrB"/>
    <property type="match status" value="1"/>
</dbReference>
<gene>
    <name evidence="2" type="ORF">SDC9_124015</name>
</gene>
<sequence length="81" mass="9227">MKATGIVRRIDELGRIVIPMELRRTLHISERDALEIFTDEDTIVLKKFSASCALCGQEGNLIQYMDKHICSSCKAEIKNMQ</sequence>
<dbReference type="GO" id="GO:0003677">
    <property type="term" value="F:DNA binding"/>
    <property type="evidence" value="ECO:0007669"/>
    <property type="project" value="InterPro"/>
</dbReference>
<feature type="domain" description="SpoVT-AbrB" evidence="1">
    <location>
        <begin position="5"/>
        <end position="50"/>
    </location>
</feature>
<reference evidence="2" key="1">
    <citation type="submission" date="2019-08" db="EMBL/GenBank/DDBJ databases">
        <authorList>
            <person name="Kucharzyk K."/>
            <person name="Murdoch R.W."/>
            <person name="Higgins S."/>
            <person name="Loffler F."/>
        </authorList>
    </citation>
    <scope>NUCLEOTIDE SEQUENCE</scope>
</reference>
<dbReference type="SMART" id="SM00966">
    <property type="entry name" value="SpoVT_AbrB"/>
    <property type="match status" value="1"/>
</dbReference>
<dbReference type="EMBL" id="VSSQ01027658">
    <property type="protein sequence ID" value="MPM77016.1"/>
    <property type="molecule type" value="Genomic_DNA"/>
</dbReference>
<name>A0A645CJ95_9ZZZZ</name>
<dbReference type="InterPro" id="IPR007159">
    <property type="entry name" value="SpoVT-AbrB_dom"/>
</dbReference>
<dbReference type="InterPro" id="IPR052731">
    <property type="entry name" value="B_subtilis_Trans_State_Reg"/>
</dbReference>
<comment type="caution">
    <text evidence="2">The sequence shown here is derived from an EMBL/GenBank/DDBJ whole genome shotgun (WGS) entry which is preliminary data.</text>
</comment>
<dbReference type="PANTHER" id="PTHR36432:SF1">
    <property type="entry name" value="STAGE V SPORULATION PROTEIN T"/>
    <property type="match status" value="1"/>
</dbReference>
<proteinExistence type="predicted"/>